<name>A0A495FKV7_9MICC</name>
<dbReference type="Proteomes" id="UP000276055">
    <property type="component" value="Unassembled WGS sequence"/>
</dbReference>
<dbReference type="PANTHER" id="PTHR30136:SF24">
    <property type="entry name" value="HTH-TYPE TRANSCRIPTIONAL REPRESSOR ALLR"/>
    <property type="match status" value="1"/>
</dbReference>
<dbReference type="Gene3D" id="1.10.10.10">
    <property type="entry name" value="Winged helix-like DNA-binding domain superfamily/Winged helix DNA-binding domain"/>
    <property type="match status" value="1"/>
</dbReference>
<accession>A0A495FKV7</accession>
<keyword evidence="3" id="KW-0804">Transcription</keyword>
<reference evidence="7 8" key="1">
    <citation type="submission" date="2018-10" db="EMBL/GenBank/DDBJ databases">
        <title>Genomic Encyclopedia of Type Strains, Phase IV (KMG-IV): sequencing the most valuable type-strain genomes for metagenomic binning, comparative biology and taxonomic classification.</title>
        <authorList>
            <person name="Goeker M."/>
        </authorList>
    </citation>
    <scope>NUCLEOTIDE SEQUENCE [LARGE SCALE GENOMIC DNA]</scope>
    <source>
        <strain evidence="7 8">DSM 25586</strain>
    </source>
</reference>
<sequence length="284" mass="30297">MTAVPERDPDSAGPATPAPARGKRPKQGEPVIDRALSLLAVFSDRRRALTLSEMARYADIPAPTALRLIARLVAWGALERLDDGRYVVGVRLWEVASLSPRGHGVREIALPYLEDLFEVTRHHVLLAVRDKDEAVLIERLSSKQATEVAYRVGGRVPLRSTAVGLVLLAGADTAFQEAVIKQPADEEAGVDAMPEGQLRRTLSDVRRTGVAMIRRSAPSRTVSVASPIFDAQGAVVAALSIVVPDGATPPNVLAPAVQATARAVSRNLGFNAETSAGMRQQALA</sequence>
<dbReference type="Gene3D" id="3.30.450.40">
    <property type="match status" value="1"/>
</dbReference>
<dbReference type="PROSITE" id="PS51077">
    <property type="entry name" value="HTH_ICLR"/>
    <property type="match status" value="1"/>
</dbReference>
<evidence type="ECO:0000256" key="4">
    <source>
        <dbReference type="SAM" id="MobiDB-lite"/>
    </source>
</evidence>
<dbReference type="Pfam" id="PF01614">
    <property type="entry name" value="IclR_C"/>
    <property type="match status" value="1"/>
</dbReference>
<organism evidence="7 8">
    <name type="scientific">Arthrobacter oryzae</name>
    <dbReference type="NCBI Taxonomy" id="409290"/>
    <lineage>
        <taxon>Bacteria</taxon>
        <taxon>Bacillati</taxon>
        <taxon>Actinomycetota</taxon>
        <taxon>Actinomycetes</taxon>
        <taxon>Micrococcales</taxon>
        <taxon>Micrococcaceae</taxon>
        <taxon>Arthrobacter</taxon>
    </lineage>
</organism>
<dbReference type="GO" id="GO:0003700">
    <property type="term" value="F:DNA-binding transcription factor activity"/>
    <property type="evidence" value="ECO:0007669"/>
    <property type="project" value="TreeGrafter"/>
</dbReference>
<dbReference type="InterPro" id="IPR036390">
    <property type="entry name" value="WH_DNA-bd_sf"/>
</dbReference>
<dbReference type="SUPFAM" id="SSF46785">
    <property type="entry name" value="Winged helix' DNA-binding domain"/>
    <property type="match status" value="1"/>
</dbReference>
<evidence type="ECO:0000256" key="2">
    <source>
        <dbReference type="ARBA" id="ARBA00023125"/>
    </source>
</evidence>
<dbReference type="InterPro" id="IPR014757">
    <property type="entry name" value="Tscrpt_reg_IclR_C"/>
</dbReference>
<feature type="domain" description="HTH iclR-type" evidence="5">
    <location>
        <begin position="29"/>
        <end position="90"/>
    </location>
</feature>
<dbReference type="SUPFAM" id="SSF55781">
    <property type="entry name" value="GAF domain-like"/>
    <property type="match status" value="1"/>
</dbReference>
<dbReference type="RefSeq" id="WP_120950008.1">
    <property type="nucleotide sequence ID" value="NZ_RBIR01000001.1"/>
</dbReference>
<comment type="caution">
    <text evidence="7">The sequence shown here is derived from an EMBL/GenBank/DDBJ whole genome shotgun (WGS) entry which is preliminary data.</text>
</comment>
<evidence type="ECO:0000256" key="1">
    <source>
        <dbReference type="ARBA" id="ARBA00023015"/>
    </source>
</evidence>
<feature type="region of interest" description="Disordered" evidence="4">
    <location>
        <begin position="1"/>
        <end position="27"/>
    </location>
</feature>
<dbReference type="InterPro" id="IPR029016">
    <property type="entry name" value="GAF-like_dom_sf"/>
</dbReference>
<evidence type="ECO:0000259" key="6">
    <source>
        <dbReference type="PROSITE" id="PS51078"/>
    </source>
</evidence>
<evidence type="ECO:0000313" key="7">
    <source>
        <dbReference type="EMBL" id="RKR29865.1"/>
    </source>
</evidence>
<dbReference type="PANTHER" id="PTHR30136">
    <property type="entry name" value="HELIX-TURN-HELIX TRANSCRIPTIONAL REGULATOR, ICLR FAMILY"/>
    <property type="match status" value="1"/>
</dbReference>
<dbReference type="InterPro" id="IPR036388">
    <property type="entry name" value="WH-like_DNA-bd_sf"/>
</dbReference>
<evidence type="ECO:0000313" key="8">
    <source>
        <dbReference type="Proteomes" id="UP000276055"/>
    </source>
</evidence>
<dbReference type="SMART" id="SM00346">
    <property type="entry name" value="HTH_ICLR"/>
    <property type="match status" value="1"/>
</dbReference>
<dbReference type="Pfam" id="PF09339">
    <property type="entry name" value="HTH_IclR"/>
    <property type="match status" value="1"/>
</dbReference>
<keyword evidence="2" id="KW-0238">DNA-binding</keyword>
<evidence type="ECO:0000256" key="3">
    <source>
        <dbReference type="ARBA" id="ARBA00023163"/>
    </source>
</evidence>
<keyword evidence="1" id="KW-0805">Transcription regulation</keyword>
<dbReference type="InterPro" id="IPR005471">
    <property type="entry name" value="Tscrpt_reg_IclR_N"/>
</dbReference>
<feature type="compositionally biased region" description="Basic and acidic residues" evidence="4">
    <location>
        <begin position="1"/>
        <end position="10"/>
    </location>
</feature>
<dbReference type="GO" id="GO:0045892">
    <property type="term" value="P:negative regulation of DNA-templated transcription"/>
    <property type="evidence" value="ECO:0007669"/>
    <property type="project" value="TreeGrafter"/>
</dbReference>
<dbReference type="OrthoDB" id="4068713at2"/>
<evidence type="ECO:0000259" key="5">
    <source>
        <dbReference type="PROSITE" id="PS51077"/>
    </source>
</evidence>
<dbReference type="PROSITE" id="PS51078">
    <property type="entry name" value="ICLR_ED"/>
    <property type="match status" value="1"/>
</dbReference>
<dbReference type="InterPro" id="IPR050707">
    <property type="entry name" value="HTH_MetabolicPath_Reg"/>
</dbReference>
<dbReference type="GO" id="GO:0003677">
    <property type="term" value="F:DNA binding"/>
    <property type="evidence" value="ECO:0007669"/>
    <property type="project" value="UniProtKB-KW"/>
</dbReference>
<gene>
    <name evidence="7" type="ORF">C8D78_0181</name>
</gene>
<dbReference type="EMBL" id="RBIR01000001">
    <property type="protein sequence ID" value="RKR29865.1"/>
    <property type="molecule type" value="Genomic_DNA"/>
</dbReference>
<protein>
    <submittedName>
        <fullName evidence="7">IclR family transcriptional regulator</fullName>
    </submittedName>
</protein>
<proteinExistence type="predicted"/>
<feature type="domain" description="IclR-ED" evidence="6">
    <location>
        <begin position="91"/>
        <end position="270"/>
    </location>
</feature>
<dbReference type="AlphaFoldDB" id="A0A495FKV7"/>